<evidence type="ECO:0000256" key="2">
    <source>
        <dbReference type="ARBA" id="ARBA00022946"/>
    </source>
</evidence>
<gene>
    <name evidence="7" type="ORF">FGG08_000310</name>
</gene>
<dbReference type="SUPFAM" id="SSF103025">
    <property type="entry name" value="Folate-binding domain"/>
    <property type="match status" value="1"/>
</dbReference>
<dbReference type="InterPro" id="IPR057460">
    <property type="entry name" value="CAF17_C"/>
</dbReference>
<dbReference type="PANTHER" id="PTHR22602:SF0">
    <property type="entry name" value="TRANSFERASE CAF17, MITOCHONDRIAL-RELATED"/>
    <property type="match status" value="1"/>
</dbReference>
<feature type="domain" description="CAF17 C-terminal" evidence="6">
    <location>
        <begin position="263"/>
        <end position="361"/>
    </location>
</feature>
<evidence type="ECO:0000313" key="7">
    <source>
        <dbReference type="EMBL" id="KAH0547585.1"/>
    </source>
</evidence>
<evidence type="ECO:0000259" key="6">
    <source>
        <dbReference type="Pfam" id="PF25455"/>
    </source>
</evidence>
<comment type="caution">
    <text evidence="7">The sequence shown here is derived from an EMBL/GenBank/DDBJ whole genome shotgun (WGS) entry which is preliminary data.</text>
</comment>
<dbReference type="NCBIfam" id="TIGR03317">
    <property type="entry name" value="ygfZ_signature"/>
    <property type="match status" value="1"/>
</dbReference>
<dbReference type="InterPro" id="IPR017703">
    <property type="entry name" value="YgfZ/GCV_T_CS"/>
</dbReference>
<dbReference type="InterPro" id="IPR027266">
    <property type="entry name" value="TrmE/GcvT-like"/>
</dbReference>
<dbReference type="GO" id="GO:0005759">
    <property type="term" value="C:mitochondrial matrix"/>
    <property type="evidence" value="ECO:0007669"/>
    <property type="project" value="UniProtKB-SubCell"/>
</dbReference>
<keyword evidence="3" id="KW-0496">Mitochondrion</keyword>
<evidence type="ECO:0000313" key="8">
    <source>
        <dbReference type="Proteomes" id="UP000698800"/>
    </source>
</evidence>
<keyword evidence="2" id="KW-0809">Transit peptide</keyword>
<evidence type="ECO:0000256" key="1">
    <source>
        <dbReference type="ARBA" id="ARBA00004305"/>
    </source>
</evidence>
<organism evidence="7 8">
    <name type="scientific">Glutinoglossum americanum</name>
    <dbReference type="NCBI Taxonomy" id="1670608"/>
    <lineage>
        <taxon>Eukaryota</taxon>
        <taxon>Fungi</taxon>
        <taxon>Dikarya</taxon>
        <taxon>Ascomycota</taxon>
        <taxon>Pezizomycotina</taxon>
        <taxon>Geoglossomycetes</taxon>
        <taxon>Geoglossales</taxon>
        <taxon>Geoglossaceae</taxon>
        <taxon>Glutinoglossum</taxon>
    </lineage>
</organism>
<dbReference type="InterPro" id="IPR045179">
    <property type="entry name" value="YgfZ/GcvT"/>
</dbReference>
<evidence type="ECO:0000256" key="5">
    <source>
        <dbReference type="ARBA" id="ARBA00093637"/>
    </source>
</evidence>
<comment type="subcellular location">
    <subcellularLocation>
        <location evidence="1">Mitochondrion matrix</location>
    </subcellularLocation>
</comment>
<dbReference type="EMBL" id="JAGHQL010000003">
    <property type="protein sequence ID" value="KAH0547585.1"/>
    <property type="molecule type" value="Genomic_DNA"/>
</dbReference>
<dbReference type="GO" id="GO:0016226">
    <property type="term" value="P:iron-sulfur cluster assembly"/>
    <property type="evidence" value="ECO:0007669"/>
    <property type="project" value="TreeGrafter"/>
</dbReference>
<sequence>MFSTRPCTQSLKRQCLSKRSYTSKLIHPPYPPPSGTAKLTNRSLIALHGEDVPRFLQGMITNKVRPTEKGGFFAAFLNAKGRVLNDVFIYPATHSPNLPFLPTSPATPTYLIESSAISITPLLTHIHRHKLRTKFTATLLPPSLYSIYQTWSPPNLQPYSPPSHQAEEISCIDPRAPGMGRRTVIFHNKDAGEGEGLKETATLEDYTLHRLFHGVPEGQTEILPGIALPHESNLDLMSAIDFQKGCYLGQELTIRTHHTGVVRKRILPMNLYHPTSPPPQTLSYNPDTAFVLPAPETSISRLEEQTEEGGVASRNSHVGKFLGGVGDLGVGLWRLEGVGGGEFEVGKGGALRCRAFVPEWHKNRGKMGAKGS</sequence>
<protein>
    <recommendedName>
        <fullName evidence="5">Iron-sulfur cluster assembly factor IBA57 homolog, mitochondrial</fullName>
    </recommendedName>
</protein>
<accession>A0A9P8IFS4</accession>
<proteinExistence type="inferred from homology"/>
<dbReference type="Gene3D" id="3.30.1360.120">
    <property type="entry name" value="Probable tRNA modification gtpase trme, domain 1"/>
    <property type="match status" value="1"/>
</dbReference>
<dbReference type="OrthoDB" id="191995at2759"/>
<evidence type="ECO:0000256" key="3">
    <source>
        <dbReference type="ARBA" id="ARBA00023128"/>
    </source>
</evidence>
<reference evidence="7" key="1">
    <citation type="submission" date="2021-03" db="EMBL/GenBank/DDBJ databases">
        <title>Comparative genomics and phylogenomic investigation of the class Geoglossomycetes provide insights into ecological specialization and systematics.</title>
        <authorList>
            <person name="Melie T."/>
            <person name="Pirro S."/>
            <person name="Miller A.N."/>
            <person name="Quandt A."/>
        </authorList>
    </citation>
    <scope>NUCLEOTIDE SEQUENCE</scope>
    <source>
        <strain evidence="7">GBOQ0MN5Z8</strain>
    </source>
</reference>
<dbReference type="AlphaFoldDB" id="A0A9P8IFS4"/>
<dbReference type="Proteomes" id="UP000698800">
    <property type="component" value="Unassembled WGS sequence"/>
</dbReference>
<keyword evidence="8" id="KW-1185">Reference proteome</keyword>
<dbReference type="PANTHER" id="PTHR22602">
    <property type="entry name" value="TRANSFERASE CAF17, MITOCHONDRIAL-RELATED"/>
    <property type="match status" value="1"/>
</dbReference>
<evidence type="ECO:0000256" key="4">
    <source>
        <dbReference type="ARBA" id="ARBA00093447"/>
    </source>
</evidence>
<comment type="similarity">
    <text evidence="4">Belongs to the GcvT family. CAF17/IBA57 subfamily.</text>
</comment>
<name>A0A9P8IFS4_9PEZI</name>
<dbReference type="Pfam" id="PF25455">
    <property type="entry name" value="Beta-barrel_CAF17_C"/>
    <property type="match status" value="1"/>
</dbReference>